<dbReference type="EMBL" id="JBHTMB010000270">
    <property type="protein sequence ID" value="MFD1237163.1"/>
    <property type="molecule type" value="Genomic_DNA"/>
</dbReference>
<dbReference type="CDD" id="cd14014">
    <property type="entry name" value="STKc_PknB_like"/>
    <property type="match status" value="1"/>
</dbReference>
<dbReference type="EC" id="2.7.11.1" evidence="1"/>
<dbReference type="PANTHER" id="PTHR43289">
    <property type="entry name" value="MITOGEN-ACTIVATED PROTEIN KINASE KINASE KINASE 20-RELATED"/>
    <property type="match status" value="1"/>
</dbReference>
<sequence length="452" mass="48182">MRLVDDRYELDPLPLGKGGMGEVWGARDTRLDRRVAVKFIRFPDDADGPELVRRFERESRITARLEHPGVPAVFDSGTDRDRPYLVMQFVEGVTLADVVAEQGRLPVGWAAAVAAQTCAVLVAAHAAGLVHRDLKPGNLMLCPDGSIRVLDFGLAVALGGGDSQITRTGQSIGTPAYMAPELVLGEETGPWTDLYALGCTLHELLTGAPPFRATTPYGVMNHQVDQRPVGVRRTRPEVPLDLEALVLALLTKQTDERPGSAAEVYARLAPYVDTAAALPGVVATAPSPLTLYSQVLGGGSAPAAPAGNRVEALFTRSDLGRARAEAASLVKHSRRSAAVGVLAAVLEAATSALGADDRDVLSLRFEIADLRFDGGDYRGARPLYADLAEAVSDPDLVRRCRHQEATCAAMTGDAAEATRILTALVADTTRAYGPHDPRTVELQTQLHLLPPC</sequence>
<gene>
    <name evidence="9" type="ORF">ACFQ34_28095</name>
</gene>
<evidence type="ECO:0000256" key="4">
    <source>
        <dbReference type="ARBA" id="ARBA00022741"/>
    </source>
</evidence>
<dbReference type="Gene3D" id="1.10.510.10">
    <property type="entry name" value="Transferase(Phosphotransferase) domain 1"/>
    <property type="match status" value="1"/>
</dbReference>
<dbReference type="InterPro" id="IPR017441">
    <property type="entry name" value="Protein_kinase_ATP_BS"/>
</dbReference>
<dbReference type="RefSeq" id="WP_346091700.1">
    <property type="nucleotide sequence ID" value="NZ_BAABKS010000031.1"/>
</dbReference>
<feature type="binding site" evidence="7">
    <location>
        <position position="38"/>
    </location>
    <ligand>
        <name>ATP</name>
        <dbReference type="ChEBI" id="CHEBI:30616"/>
    </ligand>
</feature>
<dbReference type="InterPro" id="IPR011990">
    <property type="entry name" value="TPR-like_helical_dom_sf"/>
</dbReference>
<evidence type="ECO:0000256" key="1">
    <source>
        <dbReference type="ARBA" id="ARBA00012513"/>
    </source>
</evidence>
<keyword evidence="4 7" id="KW-0547">Nucleotide-binding</keyword>
<feature type="domain" description="Protein kinase" evidence="8">
    <location>
        <begin position="9"/>
        <end position="272"/>
    </location>
</feature>
<dbReference type="Gene3D" id="3.30.200.20">
    <property type="entry name" value="Phosphorylase Kinase, domain 1"/>
    <property type="match status" value="1"/>
</dbReference>
<evidence type="ECO:0000256" key="2">
    <source>
        <dbReference type="ARBA" id="ARBA00022527"/>
    </source>
</evidence>
<evidence type="ECO:0000256" key="6">
    <source>
        <dbReference type="ARBA" id="ARBA00022840"/>
    </source>
</evidence>
<keyword evidence="10" id="KW-1185">Reference proteome</keyword>
<dbReference type="PROSITE" id="PS50011">
    <property type="entry name" value="PROTEIN_KINASE_DOM"/>
    <property type="match status" value="1"/>
</dbReference>
<comment type="caution">
    <text evidence="9">The sequence shown here is derived from an EMBL/GenBank/DDBJ whole genome shotgun (WGS) entry which is preliminary data.</text>
</comment>
<keyword evidence="2" id="KW-0723">Serine/threonine-protein kinase</keyword>
<dbReference type="PROSITE" id="PS00107">
    <property type="entry name" value="PROTEIN_KINASE_ATP"/>
    <property type="match status" value="1"/>
</dbReference>
<evidence type="ECO:0000313" key="9">
    <source>
        <dbReference type="EMBL" id="MFD1237163.1"/>
    </source>
</evidence>
<keyword evidence="3" id="KW-0808">Transferase</keyword>
<evidence type="ECO:0000259" key="8">
    <source>
        <dbReference type="PROSITE" id="PS50011"/>
    </source>
</evidence>
<dbReference type="InterPro" id="IPR008271">
    <property type="entry name" value="Ser/Thr_kinase_AS"/>
</dbReference>
<accession>A0ABW3VR72</accession>
<dbReference type="InterPro" id="IPR011009">
    <property type="entry name" value="Kinase-like_dom_sf"/>
</dbReference>
<dbReference type="PANTHER" id="PTHR43289:SF6">
    <property type="entry name" value="SERINE_THREONINE-PROTEIN KINASE NEKL-3"/>
    <property type="match status" value="1"/>
</dbReference>
<protein>
    <recommendedName>
        <fullName evidence="1">non-specific serine/threonine protein kinase</fullName>
        <ecNumber evidence="1">2.7.11.1</ecNumber>
    </recommendedName>
</protein>
<evidence type="ECO:0000256" key="5">
    <source>
        <dbReference type="ARBA" id="ARBA00022777"/>
    </source>
</evidence>
<organism evidence="9 10">
    <name type="scientific">Pseudonocardia benzenivorans</name>
    <dbReference type="NCBI Taxonomy" id="228005"/>
    <lineage>
        <taxon>Bacteria</taxon>
        <taxon>Bacillati</taxon>
        <taxon>Actinomycetota</taxon>
        <taxon>Actinomycetes</taxon>
        <taxon>Pseudonocardiales</taxon>
        <taxon>Pseudonocardiaceae</taxon>
        <taxon>Pseudonocardia</taxon>
    </lineage>
</organism>
<dbReference type="GO" id="GO:0016301">
    <property type="term" value="F:kinase activity"/>
    <property type="evidence" value="ECO:0007669"/>
    <property type="project" value="UniProtKB-KW"/>
</dbReference>
<dbReference type="PROSITE" id="PS00108">
    <property type="entry name" value="PROTEIN_KINASE_ST"/>
    <property type="match status" value="1"/>
</dbReference>
<keyword evidence="5 9" id="KW-0418">Kinase</keyword>
<proteinExistence type="predicted"/>
<evidence type="ECO:0000256" key="3">
    <source>
        <dbReference type="ARBA" id="ARBA00022679"/>
    </source>
</evidence>
<dbReference type="InterPro" id="IPR000719">
    <property type="entry name" value="Prot_kinase_dom"/>
</dbReference>
<reference evidence="10" key="1">
    <citation type="journal article" date="2019" name="Int. J. Syst. Evol. Microbiol.">
        <title>The Global Catalogue of Microorganisms (GCM) 10K type strain sequencing project: providing services to taxonomists for standard genome sequencing and annotation.</title>
        <authorList>
            <consortium name="The Broad Institute Genomics Platform"/>
            <consortium name="The Broad Institute Genome Sequencing Center for Infectious Disease"/>
            <person name="Wu L."/>
            <person name="Ma J."/>
        </authorList>
    </citation>
    <scope>NUCLEOTIDE SEQUENCE [LARGE SCALE GENOMIC DNA]</scope>
    <source>
        <strain evidence="10">CCUG 49018</strain>
    </source>
</reference>
<evidence type="ECO:0000256" key="7">
    <source>
        <dbReference type="PROSITE-ProRule" id="PRU10141"/>
    </source>
</evidence>
<keyword evidence="6 7" id="KW-0067">ATP-binding</keyword>
<dbReference type="SUPFAM" id="SSF56112">
    <property type="entry name" value="Protein kinase-like (PK-like)"/>
    <property type="match status" value="1"/>
</dbReference>
<dbReference type="SMART" id="SM00220">
    <property type="entry name" value="S_TKc"/>
    <property type="match status" value="1"/>
</dbReference>
<dbReference type="Gene3D" id="1.25.40.10">
    <property type="entry name" value="Tetratricopeptide repeat domain"/>
    <property type="match status" value="1"/>
</dbReference>
<name>A0ABW3VR72_9PSEU</name>
<dbReference type="Proteomes" id="UP001597182">
    <property type="component" value="Unassembled WGS sequence"/>
</dbReference>
<evidence type="ECO:0000313" key="10">
    <source>
        <dbReference type="Proteomes" id="UP001597182"/>
    </source>
</evidence>
<dbReference type="Pfam" id="PF00069">
    <property type="entry name" value="Pkinase"/>
    <property type="match status" value="1"/>
</dbReference>